<evidence type="ECO:0000256" key="4">
    <source>
        <dbReference type="ARBA" id="ARBA00022692"/>
    </source>
</evidence>
<keyword evidence="6" id="KW-0443">Lipid metabolism</keyword>
<keyword evidence="1" id="KW-1003">Cell membrane</keyword>
<dbReference type="AlphaFoldDB" id="A0A1U9K737"/>
<gene>
    <name evidence="11" type="ORF">B0W44_08605</name>
</gene>
<evidence type="ECO:0000256" key="2">
    <source>
        <dbReference type="ARBA" id="ARBA00022516"/>
    </source>
</evidence>
<evidence type="ECO:0000256" key="1">
    <source>
        <dbReference type="ARBA" id="ARBA00022475"/>
    </source>
</evidence>
<dbReference type="Proteomes" id="UP000188603">
    <property type="component" value="Chromosome"/>
</dbReference>
<dbReference type="InterPro" id="IPR003811">
    <property type="entry name" value="G3P_acylTferase_PlsY"/>
</dbReference>
<dbReference type="Pfam" id="PF02660">
    <property type="entry name" value="G3P_acyltransf"/>
    <property type="match status" value="1"/>
</dbReference>
<name>A0A1U9K737_9BACL</name>
<keyword evidence="2" id="KW-0444">Lipid biosynthesis</keyword>
<dbReference type="GO" id="GO:0043772">
    <property type="term" value="F:acyl-phosphate glycerol-3-phosphate acyltransferase activity"/>
    <property type="evidence" value="ECO:0007669"/>
    <property type="project" value="InterPro"/>
</dbReference>
<accession>A0A1U9K737</accession>
<dbReference type="STRING" id="1471761.B0W44_08605"/>
<dbReference type="EMBL" id="CP019699">
    <property type="protein sequence ID" value="AQS55841.1"/>
    <property type="molecule type" value="Genomic_DNA"/>
</dbReference>
<evidence type="ECO:0000256" key="3">
    <source>
        <dbReference type="ARBA" id="ARBA00022679"/>
    </source>
</evidence>
<dbReference type="GO" id="GO:0008654">
    <property type="term" value="P:phospholipid biosynthetic process"/>
    <property type="evidence" value="ECO:0007669"/>
    <property type="project" value="UniProtKB-KW"/>
</dbReference>
<evidence type="ECO:0000256" key="9">
    <source>
        <dbReference type="ARBA" id="ARBA00023264"/>
    </source>
</evidence>
<sequence>MKFIFLVLFSYLLGSVPAFWLTGGRGRQLFSRRMPLYYTVGIKRSLAMTGVDFCKGFLACLIGLIVAGWGGACLAAIAVNVGAVFPLFNGFQQTGSTVRTATAAGALLVLSPWLLLAGLFTFVFALFVTQYLSLSVVLSTLTVLILVIVFPPVWFVFLAIVLLGIGVLYLSWESVLRFVKGREPVFPIRRWIR</sequence>
<feature type="transmembrane region" description="Helical" evidence="10">
    <location>
        <begin position="56"/>
        <end position="85"/>
    </location>
</feature>
<dbReference type="SMART" id="SM01207">
    <property type="entry name" value="G3P_acyltransf"/>
    <property type="match status" value="1"/>
</dbReference>
<dbReference type="RefSeq" id="WP_169835496.1">
    <property type="nucleotide sequence ID" value="NZ_CP019699.1"/>
</dbReference>
<reference evidence="11 12" key="1">
    <citation type="journal article" date="2015" name="Int. J. Syst. Evol. Microbiol.">
        <title>Novibacillus thermophilus gen. nov., sp. nov., a Gram-staining-negative and moderately thermophilic member of the family Thermoactinomycetaceae.</title>
        <authorList>
            <person name="Yang G."/>
            <person name="Chen J."/>
            <person name="Zhou S."/>
        </authorList>
    </citation>
    <scope>NUCLEOTIDE SEQUENCE [LARGE SCALE GENOMIC DNA]</scope>
    <source>
        <strain evidence="11 12">SG-1</strain>
    </source>
</reference>
<evidence type="ECO:0000256" key="6">
    <source>
        <dbReference type="ARBA" id="ARBA00023098"/>
    </source>
</evidence>
<dbReference type="PANTHER" id="PTHR30309:SF0">
    <property type="entry name" value="GLYCEROL-3-PHOSPHATE ACYLTRANSFERASE-RELATED"/>
    <property type="match status" value="1"/>
</dbReference>
<evidence type="ECO:0000256" key="5">
    <source>
        <dbReference type="ARBA" id="ARBA00022989"/>
    </source>
</evidence>
<dbReference type="KEGG" id="ntr:B0W44_08605"/>
<evidence type="ECO:0000256" key="7">
    <source>
        <dbReference type="ARBA" id="ARBA00023136"/>
    </source>
</evidence>
<feature type="transmembrane region" description="Helical" evidence="10">
    <location>
        <begin position="106"/>
        <end position="132"/>
    </location>
</feature>
<keyword evidence="9" id="KW-1208">Phospholipid metabolism</keyword>
<feature type="transmembrane region" description="Helical" evidence="10">
    <location>
        <begin position="144"/>
        <end position="172"/>
    </location>
</feature>
<keyword evidence="5 10" id="KW-1133">Transmembrane helix</keyword>
<keyword evidence="3" id="KW-0808">Transferase</keyword>
<keyword evidence="8" id="KW-0594">Phospholipid biosynthesis</keyword>
<evidence type="ECO:0000256" key="10">
    <source>
        <dbReference type="SAM" id="Phobius"/>
    </source>
</evidence>
<organism evidence="11 12">
    <name type="scientific">Novibacillus thermophilus</name>
    <dbReference type="NCBI Taxonomy" id="1471761"/>
    <lineage>
        <taxon>Bacteria</taxon>
        <taxon>Bacillati</taxon>
        <taxon>Bacillota</taxon>
        <taxon>Bacilli</taxon>
        <taxon>Bacillales</taxon>
        <taxon>Thermoactinomycetaceae</taxon>
        <taxon>Novibacillus</taxon>
    </lineage>
</organism>
<keyword evidence="12" id="KW-1185">Reference proteome</keyword>
<keyword evidence="7 10" id="KW-0472">Membrane</keyword>
<proteinExistence type="predicted"/>
<dbReference type="PANTHER" id="PTHR30309">
    <property type="entry name" value="INNER MEMBRANE PROTEIN YGIH"/>
    <property type="match status" value="1"/>
</dbReference>
<keyword evidence="4 10" id="KW-0812">Transmembrane</keyword>
<dbReference type="GO" id="GO:0005886">
    <property type="term" value="C:plasma membrane"/>
    <property type="evidence" value="ECO:0007669"/>
    <property type="project" value="InterPro"/>
</dbReference>
<evidence type="ECO:0000313" key="11">
    <source>
        <dbReference type="EMBL" id="AQS55841.1"/>
    </source>
</evidence>
<protein>
    <submittedName>
        <fullName evidence="11">Uncharacterized protein</fullName>
    </submittedName>
</protein>
<evidence type="ECO:0000256" key="8">
    <source>
        <dbReference type="ARBA" id="ARBA00023209"/>
    </source>
</evidence>
<evidence type="ECO:0000313" key="12">
    <source>
        <dbReference type="Proteomes" id="UP000188603"/>
    </source>
</evidence>